<dbReference type="PANTHER" id="PTHR24637">
    <property type="entry name" value="COLLAGEN"/>
    <property type="match status" value="1"/>
</dbReference>
<dbReference type="PANTHER" id="PTHR24637:SF368">
    <property type="entry name" value="CUTICLE COLLAGEN 36"/>
    <property type="match status" value="1"/>
</dbReference>
<keyword evidence="3" id="KW-0812">Transmembrane</keyword>
<feature type="transmembrane region" description="Helical" evidence="3">
    <location>
        <begin position="16"/>
        <end position="42"/>
    </location>
</feature>
<keyword evidence="3" id="KW-0472">Membrane</keyword>
<evidence type="ECO:0000313" key="5">
    <source>
        <dbReference type="EMBL" id="VDM12714.1"/>
    </source>
</evidence>
<dbReference type="Pfam" id="PF01484">
    <property type="entry name" value="Col_cuticle_N"/>
    <property type="match status" value="1"/>
</dbReference>
<proteinExistence type="predicted"/>
<feature type="non-terminal residue" evidence="5">
    <location>
        <position position="189"/>
    </location>
</feature>
<feature type="region of interest" description="Disordered" evidence="2">
    <location>
        <begin position="139"/>
        <end position="170"/>
    </location>
</feature>
<organism evidence="5 6">
    <name type="scientific">Wuchereria bancrofti</name>
    <dbReference type="NCBI Taxonomy" id="6293"/>
    <lineage>
        <taxon>Eukaryota</taxon>
        <taxon>Metazoa</taxon>
        <taxon>Ecdysozoa</taxon>
        <taxon>Nematoda</taxon>
        <taxon>Chromadorea</taxon>
        <taxon>Rhabditida</taxon>
        <taxon>Spirurina</taxon>
        <taxon>Spiruromorpha</taxon>
        <taxon>Filarioidea</taxon>
        <taxon>Onchocercidae</taxon>
        <taxon>Wuchereria</taxon>
    </lineage>
</organism>
<reference evidence="5 6" key="1">
    <citation type="submission" date="2018-11" db="EMBL/GenBank/DDBJ databases">
        <authorList>
            <consortium name="Pathogen Informatics"/>
        </authorList>
    </citation>
    <scope>NUCLEOTIDE SEQUENCE [LARGE SCALE GENOMIC DNA]</scope>
</reference>
<dbReference type="EMBL" id="UYWW01003403">
    <property type="protein sequence ID" value="VDM12714.1"/>
    <property type="molecule type" value="Genomic_DNA"/>
</dbReference>
<evidence type="ECO:0000256" key="2">
    <source>
        <dbReference type="SAM" id="MobiDB-lite"/>
    </source>
</evidence>
<keyword evidence="3" id="KW-1133">Transmembrane helix</keyword>
<feature type="domain" description="Nematode cuticle collagen N-terminal" evidence="4">
    <location>
        <begin position="15"/>
        <end position="67"/>
    </location>
</feature>
<dbReference type="SMART" id="SM01088">
    <property type="entry name" value="Col_cuticle_N"/>
    <property type="match status" value="1"/>
</dbReference>
<evidence type="ECO:0000256" key="3">
    <source>
        <dbReference type="SAM" id="Phobius"/>
    </source>
</evidence>
<dbReference type="InterPro" id="IPR002486">
    <property type="entry name" value="Col_cuticle_N"/>
</dbReference>
<keyword evidence="1" id="KW-0677">Repeat</keyword>
<name>A0A3P7E8P3_WUCBA</name>
<dbReference type="AlphaFoldDB" id="A0A3P7E8P3"/>
<evidence type="ECO:0000256" key="1">
    <source>
        <dbReference type="ARBA" id="ARBA00022737"/>
    </source>
</evidence>
<dbReference type="OrthoDB" id="5983381at2759"/>
<dbReference type="InParanoid" id="A0A3P7E8P3"/>
<dbReference type="GO" id="GO:0042302">
    <property type="term" value="F:structural constituent of cuticle"/>
    <property type="evidence" value="ECO:0007669"/>
    <property type="project" value="InterPro"/>
</dbReference>
<evidence type="ECO:0000259" key="4">
    <source>
        <dbReference type="SMART" id="SM01088"/>
    </source>
</evidence>
<accession>A0A3P7E8P3</accession>
<keyword evidence="6" id="KW-1185">Reference proteome</keyword>
<dbReference type="Proteomes" id="UP000270924">
    <property type="component" value="Unassembled WGS sequence"/>
</dbReference>
<dbReference type="Gene3D" id="1.20.5.320">
    <property type="entry name" value="6-Phosphogluconate Dehydrogenase, domain 3"/>
    <property type="match status" value="1"/>
</dbReference>
<protein>
    <recommendedName>
        <fullName evidence="4">Nematode cuticle collagen N-terminal domain-containing protein</fullName>
    </recommendedName>
</protein>
<sequence length="189" mass="20935">MRKDLEHNEYRQMRRIVFLAVVVSTAAVISAVITLPMLYGFIQTLENHLLLETHFCKSRSSDMWSEITALQIGKKLFSRIKREWSFGKWMSSGSFYGDTGNDGASNNGDNSNNYGSIPIDPLLNGNYYGQCCTCHKGAAGPPGPEGEEGKKGMDGYPGRNGKPGKDSKIPSFLLNKNMEEQELCMVCPP</sequence>
<evidence type="ECO:0000313" key="6">
    <source>
        <dbReference type="Proteomes" id="UP000270924"/>
    </source>
</evidence>
<gene>
    <name evidence="5" type="ORF">WBA_LOCUS6100</name>
</gene>